<dbReference type="GO" id="GO:0043709">
    <property type="term" value="P:cell adhesion involved in single-species biofilm formation"/>
    <property type="evidence" value="ECO:0007669"/>
    <property type="project" value="TreeGrafter"/>
</dbReference>
<dbReference type="PANTHER" id="PTHR45138">
    <property type="entry name" value="REGULATORY COMPONENTS OF SENSORY TRANSDUCTION SYSTEM"/>
    <property type="match status" value="1"/>
</dbReference>
<reference evidence="5" key="1">
    <citation type="submission" date="2020-04" db="EMBL/GenBank/DDBJ databases">
        <title>Nitratireductor sp. nov. isolated from mangrove soil.</title>
        <authorList>
            <person name="Ye Y."/>
        </authorList>
    </citation>
    <scope>NUCLEOTIDE SEQUENCE</scope>
    <source>
        <strain evidence="5">SY7</strain>
    </source>
</reference>
<dbReference type="InterPro" id="IPR043128">
    <property type="entry name" value="Rev_trsase/Diguanyl_cyclase"/>
</dbReference>
<evidence type="ECO:0000256" key="1">
    <source>
        <dbReference type="ARBA" id="ARBA00012528"/>
    </source>
</evidence>
<dbReference type="SUPFAM" id="SSF55073">
    <property type="entry name" value="Nucleotide cyclase"/>
    <property type="match status" value="1"/>
</dbReference>
<evidence type="ECO:0000256" key="2">
    <source>
        <dbReference type="ARBA" id="ARBA00034247"/>
    </source>
</evidence>
<name>A0A5B8L0V5_9HYPH</name>
<dbReference type="GO" id="GO:0052621">
    <property type="term" value="F:diguanylate cyclase activity"/>
    <property type="evidence" value="ECO:0007669"/>
    <property type="project" value="UniProtKB-EC"/>
</dbReference>
<accession>A0A5B8L0V5</accession>
<evidence type="ECO:0000256" key="3">
    <source>
        <dbReference type="SAM" id="MobiDB-lite"/>
    </source>
</evidence>
<dbReference type="PROSITE" id="PS50887">
    <property type="entry name" value="GGDEF"/>
    <property type="match status" value="1"/>
</dbReference>
<dbReference type="InterPro" id="IPR000160">
    <property type="entry name" value="GGDEF_dom"/>
</dbReference>
<dbReference type="EC" id="2.7.7.65" evidence="1"/>
<feature type="domain" description="GGDEF" evidence="4">
    <location>
        <begin position="22"/>
        <end position="82"/>
    </location>
</feature>
<protein>
    <recommendedName>
        <fullName evidence="1">diguanylate cyclase</fullName>
        <ecNumber evidence="1">2.7.7.65</ecNumber>
    </recommendedName>
</protein>
<gene>
    <name evidence="5" type="ORF">FQ775_14760</name>
</gene>
<keyword evidence="6" id="KW-1185">Reference proteome</keyword>
<evidence type="ECO:0000313" key="5">
    <source>
        <dbReference type="EMBL" id="QDZ01536.1"/>
    </source>
</evidence>
<dbReference type="KEGG" id="niy:FQ775_14760"/>
<proteinExistence type="predicted"/>
<feature type="region of interest" description="Disordered" evidence="3">
    <location>
        <begin position="56"/>
        <end position="82"/>
    </location>
</feature>
<dbReference type="NCBIfam" id="TIGR00254">
    <property type="entry name" value="GGDEF"/>
    <property type="match status" value="1"/>
</dbReference>
<dbReference type="EMBL" id="CP042301">
    <property type="protein sequence ID" value="QDZ01536.1"/>
    <property type="molecule type" value="Genomic_DNA"/>
</dbReference>
<dbReference type="PANTHER" id="PTHR45138:SF9">
    <property type="entry name" value="DIGUANYLATE CYCLASE DGCM-RELATED"/>
    <property type="match status" value="1"/>
</dbReference>
<organism evidence="5 6">
    <name type="scientific">Nitratireductor mangrovi</name>
    <dbReference type="NCBI Taxonomy" id="2599600"/>
    <lineage>
        <taxon>Bacteria</taxon>
        <taxon>Pseudomonadati</taxon>
        <taxon>Pseudomonadota</taxon>
        <taxon>Alphaproteobacteria</taxon>
        <taxon>Hyphomicrobiales</taxon>
        <taxon>Phyllobacteriaceae</taxon>
        <taxon>Nitratireductor</taxon>
    </lineage>
</organism>
<dbReference type="GO" id="GO:1902201">
    <property type="term" value="P:negative regulation of bacterial-type flagellum-dependent cell motility"/>
    <property type="evidence" value="ECO:0007669"/>
    <property type="project" value="TreeGrafter"/>
</dbReference>
<comment type="catalytic activity">
    <reaction evidence="2">
        <text>2 GTP = 3',3'-c-di-GMP + 2 diphosphate</text>
        <dbReference type="Rhea" id="RHEA:24898"/>
        <dbReference type="ChEBI" id="CHEBI:33019"/>
        <dbReference type="ChEBI" id="CHEBI:37565"/>
        <dbReference type="ChEBI" id="CHEBI:58805"/>
        <dbReference type="EC" id="2.7.7.65"/>
    </reaction>
</comment>
<dbReference type="AlphaFoldDB" id="A0A5B8L0V5"/>
<dbReference type="OrthoDB" id="9812260at2"/>
<dbReference type="InterPro" id="IPR029787">
    <property type="entry name" value="Nucleotide_cyclase"/>
</dbReference>
<evidence type="ECO:0000259" key="4">
    <source>
        <dbReference type="PROSITE" id="PS50887"/>
    </source>
</evidence>
<evidence type="ECO:0000313" key="6">
    <source>
        <dbReference type="Proteomes" id="UP000321389"/>
    </source>
</evidence>
<dbReference type="Proteomes" id="UP000321389">
    <property type="component" value="Chromosome"/>
</dbReference>
<sequence length="82" mass="9197">MEFKLKSLAVTDKLTGLKRDETPASMLIIDLDHFKTINDKYGHAVGDEALCHAQRAVQTGHTSRRPDGADRPSNLHQFDRPL</sequence>
<dbReference type="Pfam" id="PF00990">
    <property type="entry name" value="GGDEF"/>
    <property type="match status" value="1"/>
</dbReference>
<dbReference type="GO" id="GO:0005886">
    <property type="term" value="C:plasma membrane"/>
    <property type="evidence" value="ECO:0007669"/>
    <property type="project" value="TreeGrafter"/>
</dbReference>
<dbReference type="Gene3D" id="3.30.70.270">
    <property type="match status" value="1"/>
</dbReference>
<dbReference type="InterPro" id="IPR050469">
    <property type="entry name" value="Diguanylate_Cyclase"/>
</dbReference>